<dbReference type="EMBL" id="MZGW01000001">
    <property type="protein sequence ID" value="OPJ57074.1"/>
    <property type="molecule type" value="Genomic_DNA"/>
</dbReference>
<evidence type="ECO:0000256" key="2">
    <source>
        <dbReference type="ARBA" id="ARBA00022691"/>
    </source>
</evidence>
<keyword evidence="6 8" id="KW-0411">Iron-sulfur</keyword>
<evidence type="ECO:0000256" key="5">
    <source>
        <dbReference type="ARBA" id="ARBA00023004"/>
    </source>
</evidence>
<dbReference type="InterPro" id="IPR058240">
    <property type="entry name" value="rSAM_sf"/>
</dbReference>
<evidence type="ECO:0000256" key="1">
    <source>
        <dbReference type="ARBA" id="ARBA00022485"/>
    </source>
</evidence>
<keyword evidence="7 8" id="KW-0456">Lyase</keyword>
<evidence type="ECO:0000313" key="11">
    <source>
        <dbReference type="Proteomes" id="UP000190140"/>
    </source>
</evidence>
<evidence type="ECO:0000259" key="9">
    <source>
        <dbReference type="PROSITE" id="PS51918"/>
    </source>
</evidence>
<feature type="binding site" evidence="8">
    <location>
        <position position="75"/>
    </location>
    <ligand>
        <name>S-adenosyl-L-methionine</name>
        <dbReference type="ChEBI" id="CHEBI:59789"/>
    </ligand>
</feature>
<evidence type="ECO:0000256" key="6">
    <source>
        <dbReference type="ARBA" id="ARBA00023014"/>
    </source>
</evidence>
<dbReference type="GO" id="GO:0008616">
    <property type="term" value="P:tRNA queuosine(34) biosynthetic process"/>
    <property type="evidence" value="ECO:0007669"/>
    <property type="project" value="UniProtKB-UniRule"/>
</dbReference>
<feature type="binding site" evidence="8">
    <location>
        <begin position="37"/>
        <end position="39"/>
    </location>
    <ligand>
        <name>S-adenosyl-L-methionine</name>
        <dbReference type="ChEBI" id="CHEBI:59789"/>
    </ligand>
</feature>
<feature type="binding site" evidence="8">
    <location>
        <position position="31"/>
    </location>
    <ligand>
        <name>[4Fe-4S] cluster</name>
        <dbReference type="ChEBI" id="CHEBI:49883"/>
        <note>4Fe-4S-S-AdoMet</note>
    </ligand>
</feature>
<evidence type="ECO:0000256" key="3">
    <source>
        <dbReference type="ARBA" id="ARBA00022723"/>
    </source>
</evidence>
<name>A0A1V4IB15_9FIRM</name>
<evidence type="ECO:0000256" key="8">
    <source>
        <dbReference type="HAMAP-Rule" id="MF_00917"/>
    </source>
</evidence>
<dbReference type="InterPro" id="IPR013785">
    <property type="entry name" value="Aldolase_TIM"/>
</dbReference>
<comment type="catalytic activity">
    <reaction evidence="8">
        <text>6-carboxy-5,6,7,8-tetrahydropterin + H(+) = 7-carboxy-7-carbaguanine + NH4(+)</text>
        <dbReference type="Rhea" id="RHEA:27974"/>
        <dbReference type="ChEBI" id="CHEBI:15378"/>
        <dbReference type="ChEBI" id="CHEBI:28938"/>
        <dbReference type="ChEBI" id="CHEBI:61032"/>
        <dbReference type="ChEBI" id="CHEBI:61036"/>
        <dbReference type="EC" id="4.3.99.3"/>
    </reaction>
</comment>
<keyword evidence="2 8" id="KW-0949">S-adenosyl-L-methionine</keyword>
<feature type="binding site" evidence="8">
    <location>
        <position position="27"/>
    </location>
    <ligand>
        <name>substrate</name>
    </ligand>
</feature>
<dbReference type="InterPro" id="IPR024924">
    <property type="entry name" value="7-CO-7-deazaguanine_synth-like"/>
</dbReference>
<evidence type="ECO:0000256" key="7">
    <source>
        <dbReference type="ARBA" id="ARBA00023239"/>
    </source>
</evidence>
<dbReference type="InterPro" id="IPR023868">
    <property type="entry name" value="7-CO-7-deazaGua_synth_put_Clo"/>
</dbReference>
<dbReference type="SFLD" id="SFLDS00029">
    <property type="entry name" value="Radical_SAM"/>
    <property type="match status" value="1"/>
</dbReference>
<accession>A0A1V4IB15</accession>
<dbReference type="GO" id="GO:0000287">
    <property type="term" value="F:magnesium ion binding"/>
    <property type="evidence" value="ECO:0007669"/>
    <property type="project" value="UniProtKB-UniRule"/>
</dbReference>
<dbReference type="PROSITE" id="PS51918">
    <property type="entry name" value="RADICAL_SAM"/>
    <property type="match status" value="1"/>
</dbReference>
<dbReference type="NCBIfam" id="TIGR03963">
    <property type="entry name" value="rSAM_QueE_Clost"/>
    <property type="match status" value="1"/>
</dbReference>
<dbReference type="GO" id="GO:0016840">
    <property type="term" value="F:carbon-nitrogen lyase activity"/>
    <property type="evidence" value="ECO:0007669"/>
    <property type="project" value="UniProtKB-UniRule"/>
</dbReference>
<dbReference type="Proteomes" id="UP000190140">
    <property type="component" value="Unassembled WGS sequence"/>
</dbReference>
<comment type="caution">
    <text evidence="10">The sequence shown here is derived from an EMBL/GenBank/DDBJ whole genome shotgun (WGS) entry which is preliminary data.</text>
</comment>
<protein>
    <recommendedName>
        <fullName evidence="8">7-carboxy-7-deazaguanine synthase</fullName>
        <shortName evidence="8">CDG synthase</shortName>
        <ecNumber evidence="8">4.3.99.3</ecNumber>
    </recommendedName>
    <alternativeName>
        <fullName evidence="8">Queuosine biosynthesis protein QueE</fullName>
    </alternativeName>
</protein>
<dbReference type="PANTHER" id="PTHR42836">
    <property type="entry name" value="7-CARBOXY-7-DEAZAGUANINE SYNTHASE"/>
    <property type="match status" value="1"/>
</dbReference>
<feature type="binding site" evidence="8">
    <location>
        <begin position="12"/>
        <end position="14"/>
    </location>
    <ligand>
        <name>substrate</name>
    </ligand>
</feature>
<feature type="binding site" evidence="8">
    <location>
        <position position="35"/>
    </location>
    <ligand>
        <name>[4Fe-4S] cluster</name>
        <dbReference type="ChEBI" id="CHEBI:49883"/>
        <note>4Fe-4S-S-AdoMet</note>
    </ligand>
</feature>
<dbReference type="STRING" id="29349.CLOTH_03570"/>
<reference evidence="10 11" key="1">
    <citation type="submission" date="2017-03" db="EMBL/GenBank/DDBJ databases">
        <title>Genome sequence of Clostridium thermoalcaliphilum DSM 7309.</title>
        <authorList>
            <person name="Poehlein A."/>
            <person name="Daniel R."/>
        </authorList>
    </citation>
    <scope>NUCLEOTIDE SEQUENCE [LARGE SCALE GENOMIC DNA]</scope>
    <source>
        <strain evidence="10 11">DSM 7309</strain>
    </source>
</reference>
<proteinExistence type="inferred from homology"/>
<dbReference type="UniPathway" id="UPA00391"/>
<comment type="cofactor">
    <cofactor evidence="8">
        <name>S-adenosyl-L-methionine</name>
        <dbReference type="ChEBI" id="CHEBI:59789"/>
    </cofactor>
    <text evidence="8">Binds 1 S-adenosyl-L-methionine per subunit.</text>
</comment>
<feature type="binding site" evidence="8">
    <location>
        <position position="73"/>
    </location>
    <ligand>
        <name>substrate</name>
    </ligand>
</feature>
<dbReference type="OrthoDB" id="9792276at2"/>
<feature type="binding site" evidence="8">
    <location>
        <position position="40"/>
    </location>
    <ligand>
        <name>Mg(2+)</name>
        <dbReference type="ChEBI" id="CHEBI:18420"/>
    </ligand>
</feature>
<keyword evidence="4 8" id="KW-0460">Magnesium</keyword>
<dbReference type="AlphaFoldDB" id="A0A1V4IB15"/>
<sequence>MNYKIVEKFVSINGEGDLSGQLSVFIRFAMCNLECSYCDTLWANDKNVKYELMNGKDIYEYIKSTKIKNITLTGGEPLIQEGILELVDFISQDSELNIEIETNGSVDISKVASLNKNNIKFTMDYKLDSSNMRNKMNIDNFKYIRNCDTVKFVVGDCDDLSVTKSIIEEYGLVNKCKVYISPVFGKIEPSEIVEFMKGNKMNGVTLQIQLHKIIWEPHKRGV</sequence>
<dbReference type="Gene3D" id="3.20.20.70">
    <property type="entry name" value="Aldolase class I"/>
    <property type="match status" value="1"/>
</dbReference>
<comment type="subunit">
    <text evidence="8">Homodimer.</text>
</comment>
<evidence type="ECO:0000256" key="4">
    <source>
        <dbReference type="ARBA" id="ARBA00022842"/>
    </source>
</evidence>
<evidence type="ECO:0000313" key="10">
    <source>
        <dbReference type="EMBL" id="OPJ57074.1"/>
    </source>
</evidence>
<dbReference type="SUPFAM" id="SSF102114">
    <property type="entry name" value="Radical SAM enzymes"/>
    <property type="match status" value="1"/>
</dbReference>
<dbReference type="EC" id="4.3.99.3" evidence="8"/>
<comment type="function">
    <text evidence="8">Catalyzes the complex heterocyclic radical-mediated conversion of 6-carboxy-5,6,7,8-tetrahydropterin (CPH4) to 7-carboxy-7-deazaguanine (CDG), a step common to the biosynthetic pathways of all 7-deazapurine-containing compounds.</text>
</comment>
<dbReference type="InterPro" id="IPR007197">
    <property type="entry name" value="rSAM"/>
</dbReference>
<dbReference type="PIRSF" id="PIRSF000370">
    <property type="entry name" value="QueE"/>
    <property type="match status" value="1"/>
</dbReference>
<keyword evidence="11" id="KW-1185">Reference proteome</keyword>
<feature type="domain" description="Radical SAM core" evidence="9">
    <location>
        <begin position="18"/>
        <end position="217"/>
    </location>
</feature>
<dbReference type="CDD" id="cd01335">
    <property type="entry name" value="Radical_SAM"/>
    <property type="match status" value="1"/>
</dbReference>
<dbReference type="GO" id="GO:0051539">
    <property type="term" value="F:4 iron, 4 sulfur cluster binding"/>
    <property type="evidence" value="ECO:0007669"/>
    <property type="project" value="UniProtKB-UniRule"/>
</dbReference>
<dbReference type="PANTHER" id="PTHR42836:SF1">
    <property type="entry name" value="7-CARBOXY-7-DEAZAGUANINE SYNTHASE"/>
    <property type="match status" value="1"/>
</dbReference>
<dbReference type="Pfam" id="PF04055">
    <property type="entry name" value="Radical_SAM"/>
    <property type="match status" value="1"/>
</dbReference>
<keyword evidence="3 8" id="KW-0479">Metal-binding</keyword>
<comment type="caution">
    <text evidence="8">Lacks conserved residue(s) required for the propagation of feature annotation.</text>
</comment>
<comment type="similarity">
    <text evidence="8">Belongs to the radical SAM superfamily. 7-carboxy-7-deazaguanine synthase family.</text>
</comment>
<keyword evidence="5 8" id="KW-0408">Iron</keyword>
<keyword evidence="8" id="KW-0671">Queuosine biosynthesis</keyword>
<comment type="pathway">
    <text evidence="8">Purine metabolism; 7-cyano-7-deazaguanine biosynthesis.</text>
</comment>
<keyword evidence="1 8" id="KW-0004">4Fe-4S</keyword>
<feature type="binding site" evidence="8">
    <location>
        <position position="38"/>
    </location>
    <ligand>
        <name>[4Fe-4S] cluster</name>
        <dbReference type="ChEBI" id="CHEBI:49883"/>
        <note>4Fe-4S-S-AdoMet</note>
    </ligand>
</feature>
<dbReference type="HAMAP" id="MF_00917">
    <property type="entry name" value="QueE"/>
    <property type="match status" value="1"/>
</dbReference>
<comment type="cofactor">
    <cofactor evidence="8">
        <name>[4Fe-4S] cluster</name>
        <dbReference type="ChEBI" id="CHEBI:49883"/>
    </cofactor>
    <text evidence="8">Binds 1 [4Fe-4S] cluster. The cluster is coordinated with 3 cysteines and an exchangeable S-adenosyl-L-methionine.</text>
</comment>
<comment type="cofactor">
    <cofactor evidence="8">
        <name>Mg(2+)</name>
        <dbReference type="ChEBI" id="CHEBI:18420"/>
    </cofactor>
</comment>
<dbReference type="RefSeq" id="WP_079410646.1">
    <property type="nucleotide sequence ID" value="NZ_MZGW01000001.1"/>
</dbReference>
<gene>
    <name evidence="8 10" type="primary">queE</name>
    <name evidence="10" type="ORF">CLOTH_03570</name>
</gene>
<organism evidence="10 11">
    <name type="scientific">Alkalithermobacter paradoxus</name>
    <dbReference type="NCBI Taxonomy" id="29349"/>
    <lineage>
        <taxon>Bacteria</taxon>
        <taxon>Bacillati</taxon>
        <taxon>Bacillota</taxon>
        <taxon>Clostridia</taxon>
        <taxon>Peptostreptococcales</taxon>
        <taxon>Tepidibacteraceae</taxon>
        <taxon>Alkalithermobacter</taxon>
    </lineage>
</organism>
<dbReference type="GO" id="GO:1904047">
    <property type="term" value="F:S-adenosyl-L-methionine binding"/>
    <property type="evidence" value="ECO:0007669"/>
    <property type="project" value="UniProtKB-UniRule"/>
</dbReference>